<organism evidence="1 2">
    <name type="scientific">Kurthia sibirica</name>
    <dbReference type="NCBI Taxonomy" id="202750"/>
    <lineage>
        <taxon>Bacteria</taxon>
        <taxon>Bacillati</taxon>
        <taxon>Bacillota</taxon>
        <taxon>Bacilli</taxon>
        <taxon>Bacillales</taxon>
        <taxon>Caryophanaceae</taxon>
        <taxon>Kurthia</taxon>
    </lineage>
</organism>
<dbReference type="Proteomes" id="UP000245938">
    <property type="component" value="Unassembled WGS sequence"/>
</dbReference>
<dbReference type="PANTHER" id="PTHR34796:SF1">
    <property type="entry name" value="EXPRESSED PROTEIN"/>
    <property type="match status" value="1"/>
</dbReference>
<gene>
    <name evidence="1" type="ORF">DEX24_01580</name>
</gene>
<sequence length="172" mass="19861">MYHPSFISFLGYFNGNQDYFECHEELEEYWKDIAPGERKHPLTGYIQLATGLYHWRRGNNKGATTILKKGYATLQASSTSPFVAALDYSSLMLHYAQTIEAVAQQQPFEAFKIIITDVPLQQLVLANIANQIPYDAHYLMNKHTQRDRSEIILSRQQALLQRQSINAKRSRH</sequence>
<dbReference type="InterPro" id="IPR023203">
    <property type="entry name" value="TTHA0068_sf"/>
</dbReference>
<evidence type="ECO:0000313" key="1">
    <source>
        <dbReference type="EMBL" id="PWI27051.1"/>
    </source>
</evidence>
<dbReference type="Gene3D" id="1.10.3450.10">
    <property type="entry name" value="TTHA0068-like"/>
    <property type="match status" value="1"/>
</dbReference>
<dbReference type="AlphaFoldDB" id="A0A2U3AR80"/>
<dbReference type="EMBL" id="QFVR01000001">
    <property type="protein sequence ID" value="PWI27051.1"/>
    <property type="molecule type" value="Genomic_DNA"/>
</dbReference>
<keyword evidence="2" id="KW-1185">Reference proteome</keyword>
<accession>A0A2U3AR80</accession>
<dbReference type="SUPFAM" id="SSF140663">
    <property type="entry name" value="TTHA0068-like"/>
    <property type="match status" value="1"/>
</dbReference>
<protein>
    <submittedName>
        <fullName evidence="1">DUF309 domain-containing protein</fullName>
    </submittedName>
</protein>
<name>A0A2U3AR80_9BACL</name>
<dbReference type="OrthoDB" id="165483at2"/>
<evidence type="ECO:0000313" key="2">
    <source>
        <dbReference type="Proteomes" id="UP000245938"/>
    </source>
</evidence>
<comment type="caution">
    <text evidence="1">The sequence shown here is derived from an EMBL/GenBank/DDBJ whole genome shotgun (WGS) entry which is preliminary data.</text>
</comment>
<reference evidence="1 2" key="1">
    <citation type="submission" date="2018-05" db="EMBL/GenBank/DDBJ databases">
        <title>Kurthia sibirica genome sequence.</title>
        <authorList>
            <person name="Maclea K.S."/>
            <person name="Goen A.E."/>
        </authorList>
    </citation>
    <scope>NUCLEOTIDE SEQUENCE [LARGE SCALE GENOMIC DNA]</scope>
    <source>
        <strain evidence="1 2">ATCC 49154</strain>
    </source>
</reference>
<dbReference type="PANTHER" id="PTHR34796">
    <property type="entry name" value="EXPRESSED PROTEIN"/>
    <property type="match status" value="1"/>
</dbReference>
<dbReference type="Pfam" id="PF03745">
    <property type="entry name" value="DUF309"/>
    <property type="match status" value="1"/>
</dbReference>
<proteinExistence type="predicted"/>
<dbReference type="RefSeq" id="WP_109304675.1">
    <property type="nucleotide sequence ID" value="NZ_JBHMEQ010000079.1"/>
</dbReference>
<dbReference type="InterPro" id="IPR005500">
    <property type="entry name" value="DUF309"/>
</dbReference>